<proteinExistence type="predicted"/>
<sequence length="136" mass="15206">MASTTPANDQPPPYGVEHTNGRAVILTMSYYKPSPRQINNRRRFIEGLSGPISRRVNDAVTILNDMTFPELRGLLASRQIVHFETEIGPGPMTGYMSINMCAHGKLIHIIDDVCWHAVKAMLRDDTVLQLKFTVVA</sequence>
<organism evidence="1 2">
    <name type="scientific">Elasticomyces elasticus</name>
    <dbReference type="NCBI Taxonomy" id="574655"/>
    <lineage>
        <taxon>Eukaryota</taxon>
        <taxon>Fungi</taxon>
        <taxon>Dikarya</taxon>
        <taxon>Ascomycota</taxon>
        <taxon>Pezizomycotina</taxon>
        <taxon>Dothideomycetes</taxon>
        <taxon>Dothideomycetidae</taxon>
        <taxon>Mycosphaerellales</taxon>
        <taxon>Teratosphaeriaceae</taxon>
        <taxon>Elasticomyces</taxon>
    </lineage>
</organism>
<name>A0AAN7VUS6_9PEZI</name>
<accession>A0AAN7VUS6</accession>
<gene>
    <name evidence="1" type="ORF">LTR97_004113</name>
</gene>
<evidence type="ECO:0000313" key="1">
    <source>
        <dbReference type="EMBL" id="KAK5703164.1"/>
    </source>
</evidence>
<comment type="caution">
    <text evidence="1">The sequence shown here is derived from an EMBL/GenBank/DDBJ whole genome shotgun (WGS) entry which is preliminary data.</text>
</comment>
<evidence type="ECO:0000313" key="2">
    <source>
        <dbReference type="Proteomes" id="UP001310594"/>
    </source>
</evidence>
<reference evidence="1" key="1">
    <citation type="submission" date="2023-08" db="EMBL/GenBank/DDBJ databases">
        <title>Black Yeasts Isolated from many extreme environments.</title>
        <authorList>
            <person name="Coleine C."/>
            <person name="Stajich J.E."/>
            <person name="Selbmann L."/>
        </authorList>
    </citation>
    <scope>NUCLEOTIDE SEQUENCE</scope>
    <source>
        <strain evidence="1">CCFEE 5810</strain>
    </source>
</reference>
<dbReference type="Proteomes" id="UP001310594">
    <property type="component" value="Unassembled WGS sequence"/>
</dbReference>
<protein>
    <submittedName>
        <fullName evidence="1">Uncharacterized protein</fullName>
    </submittedName>
</protein>
<dbReference type="EMBL" id="JAVRQU010000005">
    <property type="protein sequence ID" value="KAK5703164.1"/>
    <property type="molecule type" value="Genomic_DNA"/>
</dbReference>
<dbReference type="AlphaFoldDB" id="A0AAN7VUS6"/>